<name>A0ABN7X338_GIGMA</name>
<keyword evidence="1" id="KW-0472">Membrane</keyword>
<accession>A0ABN7X338</accession>
<feature type="transmembrane region" description="Helical" evidence="1">
    <location>
        <begin position="17"/>
        <end position="36"/>
    </location>
</feature>
<organism evidence="2 3">
    <name type="scientific">Gigaspora margarita</name>
    <dbReference type="NCBI Taxonomy" id="4874"/>
    <lineage>
        <taxon>Eukaryota</taxon>
        <taxon>Fungi</taxon>
        <taxon>Fungi incertae sedis</taxon>
        <taxon>Mucoromycota</taxon>
        <taxon>Glomeromycotina</taxon>
        <taxon>Glomeromycetes</taxon>
        <taxon>Diversisporales</taxon>
        <taxon>Gigasporaceae</taxon>
        <taxon>Gigaspora</taxon>
    </lineage>
</organism>
<sequence>HLHTYLIPRKLLRKNEILKVLFLITALLSAYAFAALPNPESLLIAPIAGSQHVS</sequence>
<dbReference type="Proteomes" id="UP000789901">
    <property type="component" value="Unassembled WGS sequence"/>
</dbReference>
<protein>
    <submittedName>
        <fullName evidence="2">13603_t:CDS:1</fullName>
    </submittedName>
</protein>
<reference evidence="2 3" key="1">
    <citation type="submission" date="2021-06" db="EMBL/GenBank/DDBJ databases">
        <authorList>
            <person name="Kallberg Y."/>
            <person name="Tangrot J."/>
            <person name="Rosling A."/>
        </authorList>
    </citation>
    <scope>NUCLEOTIDE SEQUENCE [LARGE SCALE GENOMIC DNA]</scope>
    <source>
        <strain evidence="2 3">120-4 pot B 10/14</strain>
    </source>
</reference>
<evidence type="ECO:0000313" key="2">
    <source>
        <dbReference type="EMBL" id="CAG8846896.1"/>
    </source>
</evidence>
<evidence type="ECO:0000313" key="3">
    <source>
        <dbReference type="Proteomes" id="UP000789901"/>
    </source>
</evidence>
<dbReference type="EMBL" id="CAJVQB010085415">
    <property type="protein sequence ID" value="CAG8846896.1"/>
    <property type="molecule type" value="Genomic_DNA"/>
</dbReference>
<keyword evidence="1" id="KW-0812">Transmembrane</keyword>
<comment type="caution">
    <text evidence="2">The sequence shown here is derived from an EMBL/GenBank/DDBJ whole genome shotgun (WGS) entry which is preliminary data.</text>
</comment>
<feature type="non-terminal residue" evidence="2">
    <location>
        <position position="54"/>
    </location>
</feature>
<proteinExistence type="predicted"/>
<evidence type="ECO:0000256" key="1">
    <source>
        <dbReference type="SAM" id="Phobius"/>
    </source>
</evidence>
<keyword evidence="1" id="KW-1133">Transmembrane helix</keyword>
<keyword evidence="3" id="KW-1185">Reference proteome</keyword>
<gene>
    <name evidence="2" type="ORF">GMARGA_LOCUS38393</name>
</gene>
<feature type="non-terminal residue" evidence="2">
    <location>
        <position position="1"/>
    </location>
</feature>